<protein>
    <submittedName>
        <fullName evidence="1">Uncharacterized protein</fullName>
    </submittedName>
</protein>
<keyword evidence="2" id="KW-1185">Reference proteome</keyword>
<evidence type="ECO:0000313" key="2">
    <source>
        <dbReference type="Proteomes" id="UP000799750"/>
    </source>
</evidence>
<dbReference type="Proteomes" id="UP000799750">
    <property type="component" value="Unassembled WGS sequence"/>
</dbReference>
<evidence type="ECO:0000313" key="1">
    <source>
        <dbReference type="EMBL" id="KAF2489151.1"/>
    </source>
</evidence>
<sequence length="165" mass="18175">MASNRSVPLLNLPQGHRPSIAPFLFPSVGKLPFQPATPSRLSAYHQSHQHHAQRTALQSLGLHTPSRTLQIPAISHWLAHSQHLVQGRAASPQPLYQLQYAQVSEIKMSDVDLSTRSACSASQFAIRKTINIGKRVTIRTTQGVIDHLPPPSECVDGPELQRLGY</sequence>
<gene>
    <name evidence="1" type="ORF">BU16DRAFT_622743</name>
</gene>
<proteinExistence type="predicted"/>
<accession>A0A6A6QAJ3</accession>
<organism evidence="1 2">
    <name type="scientific">Lophium mytilinum</name>
    <dbReference type="NCBI Taxonomy" id="390894"/>
    <lineage>
        <taxon>Eukaryota</taxon>
        <taxon>Fungi</taxon>
        <taxon>Dikarya</taxon>
        <taxon>Ascomycota</taxon>
        <taxon>Pezizomycotina</taxon>
        <taxon>Dothideomycetes</taxon>
        <taxon>Pleosporomycetidae</taxon>
        <taxon>Mytilinidiales</taxon>
        <taxon>Mytilinidiaceae</taxon>
        <taxon>Lophium</taxon>
    </lineage>
</organism>
<dbReference type="AlphaFoldDB" id="A0A6A6QAJ3"/>
<name>A0A6A6QAJ3_9PEZI</name>
<dbReference type="EMBL" id="MU004199">
    <property type="protein sequence ID" value="KAF2489151.1"/>
    <property type="molecule type" value="Genomic_DNA"/>
</dbReference>
<reference evidence="1" key="1">
    <citation type="journal article" date="2020" name="Stud. Mycol.">
        <title>101 Dothideomycetes genomes: a test case for predicting lifestyles and emergence of pathogens.</title>
        <authorList>
            <person name="Haridas S."/>
            <person name="Albert R."/>
            <person name="Binder M."/>
            <person name="Bloem J."/>
            <person name="Labutti K."/>
            <person name="Salamov A."/>
            <person name="Andreopoulos B."/>
            <person name="Baker S."/>
            <person name="Barry K."/>
            <person name="Bills G."/>
            <person name="Bluhm B."/>
            <person name="Cannon C."/>
            <person name="Castanera R."/>
            <person name="Culley D."/>
            <person name="Daum C."/>
            <person name="Ezra D."/>
            <person name="Gonzalez J."/>
            <person name="Henrissat B."/>
            <person name="Kuo A."/>
            <person name="Liang C."/>
            <person name="Lipzen A."/>
            <person name="Lutzoni F."/>
            <person name="Magnuson J."/>
            <person name="Mondo S."/>
            <person name="Nolan M."/>
            <person name="Ohm R."/>
            <person name="Pangilinan J."/>
            <person name="Park H.-J."/>
            <person name="Ramirez L."/>
            <person name="Alfaro M."/>
            <person name="Sun H."/>
            <person name="Tritt A."/>
            <person name="Yoshinaga Y."/>
            <person name="Zwiers L.-H."/>
            <person name="Turgeon B."/>
            <person name="Goodwin S."/>
            <person name="Spatafora J."/>
            <person name="Crous P."/>
            <person name="Grigoriev I."/>
        </authorList>
    </citation>
    <scope>NUCLEOTIDE SEQUENCE</scope>
    <source>
        <strain evidence="1">CBS 269.34</strain>
    </source>
</reference>